<sequence length="2138" mass="213990">MAGYEFCIDGAEAPDTGYADDVGLARVNAGAPAYSYADSLAALPEAGAGEPPRHDEETRPRLQGALGSIAASLAEKANRNWTLEFEEVLVAGGTEAERAARLYRLTKEFRDIAGAIGRCIIQEQLLPPAERSFRPEGNGSLGVAGGEKYLVPGPGDSGIFFKFAIDAHGLYGGDAFAAKAAKHELTSVQALAAAAAMTSAAGAGAGAEGVGLSLGIPLLATVDYLGQRLLACSILPVGPTTLAYGSANAGADVLASSPQLVSALRQACDTLNIGPHNVACRPPAWAGRLRQLLLPRVVSAAGGAAGAGLARLAAVDASARSLFDGEAARVAGSDGSPANATESARTAASSAVASAGRSYESSVGSAGPGSAAESRGASGSNCGGGTGTTNDPGAGKHNDTDSSTAVGGSSNGSASGEDAAKLGGHQPDAVASRGPPGYRLPDTPTSRLLWGPIDLEAHETRRGPGRQSHSYVLDAARLFPAEAPASSPTGSRCSVVLLVPADARRRCVERHAVADGGAGPARGPAWARVARTLLASLATSSGREGDDAGGSPMVRVPLACGMLLVKRQPMGAGLASPAALAAAGVRPRAVLPSVADIVLLQAAHRRGEGPWEGGLVSRGASAEDLESASAHLHAEAESDLLASGFAPGEADEQRADESLVAEWQAKAEGRLVEGVSRPAGLCGSSVLPTLPLGWGICSRQERRLSGEAEAAFRDAAAAAAASAEHNGPAAGSDGGRFVAPPEEVARAASAAVRRPPVNARASRLAGRVIRGDAVLVVGMAWNLTALQRPEAVAMCSRPMSSDVFSGFGKCARCADTKASAAPDCGHDRQRHEARAEWLAAHISRTAVPRLAAALDSGQASVTDPVQLPPLLHASGINLRRLGKLRACLRSPWARSVVLVEVLARTLRVLLLARLRNALASLEAPDAALSVAGPDPAEHAEPSSGGGHGGGSDDEVTAPSAGAGPRRVAFAAPSTSFLPPVGADAAPPSASPAASAGPKWALRALRGLLNVAFGESPAADAFWAQAVPCAVDEKFDLAELLSSAERDALAAGRQMRRLEGVGKLPLLARLAVLAGFGISREDVRRLVASEAVLQCAEPFVAETDGARAGPESDEEGFVLDAAGDTCDDPSEHASPGGIASLTLSTRTRSVFDETDALAALEQATGEASGSDDACSDASGGEGAPRHEATVTGASAASAAASAAAAAAEAALAAGSSSEAGARQAWGADGGRLSLRAGVAGSGWLTELAALVASTIGERSVEHAQVATRLAQALRREGACGKAAQVAVSAAARAPPLAGLVRAMALAVAAEALEDALASGEPLPALSALPAGAGVSRGHHGLDRPEALYTAARAIAARFAPVHPLVARLSCSLARCALRKGTRQGKADAVAHMAASFTMYDAVYGSSSALELIVPAIIAGTAEDVGASMGQLCIAALEASGSAVGSAARDEAEDDEAEEPLGDAGSWTATVAAASGKGPLGEETGPGAKDGTCRSLPANCDRSLTGSLSQEEDGGREVSSAKAFAEALRLSSEAASAGGGGGGAGGGARSGASLEGGAESGSKAQARRMLARMAGALAAVEDMLGYQRGHFIGKSAADAATDDTAMLQRGIGPQLLRRATSAGQTWDDGWSDAGDSLGRDHDAATVGTGADGELPSSRGSVPVSEQAGSEAPSAEPLSSAGSDGPGLRAAHSASAGSLFAPARWEIHGPADSVSVAVAGQPVRLLVLALGADGEPIPIPRSVEVGGVLEGPTRHLATVGLATDAAEGGRGECASLGGGAQRPKGAAWLGRVLWFVPVVAGAYACVITLGGAPVAVGAVPVRVVAEAADPWASLPVAPLEVEQGARFTSLALLKDISGNTLAIPQADLLIQTSTGSLSRAESMAWRRISGASFERCPDAGLAAVLAGRDSPHWTDFLSVTEAACGPLPLDAGSAEGGHPSVAGLPVARVVAPRAEAGREAEGSGWVRVRAGTAAPDTASGGAGAAAPDLAVVGVGPRGLAVLPGGCAGAVAVCRTLAASPGRILLSLRIGRFHCFGQVSTQSKPPRDGTGVRCGKPIFTMMNTTAALLCQACSRGGLVVCLICERPGAGPRRPATLCNVCTFSKANNCARCSARVPPHTGMAATICTACAFTKGSKCAALK</sequence>
<evidence type="ECO:0000313" key="3">
    <source>
        <dbReference type="EMBL" id="KAA0157633.1"/>
    </source>
</evidence>
<dbReference type="GO" id="GO:0048312">
    <property type="term" value="P:intracellular distribution of mitochondria"/>
    <property type="evidence" value="ECO:0007669"/>
    <property type="project" value="TreeGrafter"/>
</dbReference>
<feature type="region of interest" description="Disordered" evidence="1">
    <location>
        <begin position="929"/>
        <end position="961"/>
    </location>
</feature>
<feature type="compositionally biased region" description="Gly residues" evidence="1">
    <location>
        <begin position="1535"/>
        <end position="1547"/>
    </location>
</feature>
<dbReference type="InterPro" id="IPR027523">
    <property type="entry name" value="CLU_prot"/>
</dbReference>
<protein>
    <recommendedName>
        <fullName evidence="2">Clu domain-containing protein</fullName>
    </recommendedName>
</protein>
<feature type="region of interest" description="Disordered" evidence="1">
    <location>
        <begin position="358"/>
        <end position="448"/>
    </location>
</feature>
<dbReference type="GO" id="GO:0005737">
    <property type="term" value="C:cytoplasm"/>
    <property type="evidence" value="ECO:0007669"/>
    <property type="project" value="TreeGrafter"/>
</dbReference>
<dbReference type="Proteomes" id="UP000323011">
    <property type="component" value="Unassembled WGS sequence"/>
</dbReference>
<feature type="region of interest" description="Disordered" evidence="1">
    <location>
        <begin position="1532"/>
        <end position="1558"/>
    </location>
</feature>
<name>A0A5A8CWS6_CAFRO</name>
<dbReference type="Pfam" id="PF13236">
    <property type="entry name" value="CLU"/>
    <property type="match status" value="1"/>
</dbReference>
<comment type="caution">
    <text evidence="3">The sequence shown here is derived from an EMBL/GenBank/DDBJ whole genome shotgun (WGS) entry which is preliminary data.</text>
</comment>
<feature type="region of interest" description="Disordered" evidence="1">
    <location>
        <begin position="1162"/>
        <end position="1190"/>
    </location>
</feature>
<dbReference type="PROSITE" id="PS51823">
    <property type="entry name" value="CLU"/>
    <property type="match status" value="1"/>
</dbReference>
<feature type="compositionally biased region" description="Low complexity" evidence="1">
    <location>
        <begin position="1164"/>
        <end position="1177"/>
    </location>
</feature>
<proteinExistence type="predicted"/>
<dbReference type="EMBL" id="VLTN01000001">
    <property type="protein sequence ID" value="KAA0157633.1"/>
    <property type="molecule type" value="Genomic_DNA"/>
</dbReference>
<accession>A0A5A8CWS6</accession>
<feature type="region of interest" description="Disordered" evidence="1">
    <location>
        <begin position="1617"/>
        <end position="1688"/>
    </location>
</feature>
<organism evidence="3 4">
    <name type="scientific">Cafeteria roenbergensis</name>
    <name type="common">Marine flagellate</name>
    <dbReference type="NCBI Taxonomy" id="33653"/>
    <lineage>
        <taxon>Eukaryota</taxon>
        <taxon>Sar</taxon>
        <taxon>Stramenopiles</taxon>
        <taxon>Bigyra</taxon>
        <taxon>Opalozoa</taxon>
        <taxon>Bicosoecida</taxon>
        <taxon>Cafeteriaceae</taxon>
        <taxon>Cafeteria</taxon>
    </lineage>
</organism>
<feature type="compositionally biased region" description="Low complexity" evidence="1">
    <location>
        <begin position="1665"/>
        <end position="1680"/>
    </location>
</feature>
<dbReference type="PANTHER" id="PTHR12601">
    <property type="entry name" value="EUKARYOTIC TRANSLATION INITIATION FACTOR 3 SUBUNIT EIF-3"/>
    <property type="match status" value="1"/>
</dbReference>
<dbReference type="InterPro" id="IPR025697">
    <property type="entry name" value="CLU_dom"/>
</dbReference>
<gene>
    <name evidence="3" type="ORF">FNF29_00209</name>
</gene>
<feature type="compositionally biased region" description="Low complexity" evidence="1">
    <location>
        <begin position="358"/>
        <end position="380"/>
    </location>
</feature>
<evidence type="ECO:0000313" key="4">
    <source>
        <dbReference type="Proteomes" id="UP000323011"/>
    </source>
</evidence>
<feature type="region of interest" description="Disordered" evidence="1">
    <location>
        <begin position="1444"/>
        <end position="1464"/>
    </location>
</feature>
<evidence type="ECO:0000259" key="2">
    <source>
        <dbReference type="PROSITE" id="PS51823"/>
    </source>
</evidence>
<evidence type="ECO:0000256" key="1">
    <source>
        <dbReference type="SAM" id="MobiDB-lite"/>
    </source>
</evidence>
<dbReference type="PANTHER" id="PTHR12601:SF6">
    <property type="entry name" value="CLUSTERED MITOCHONDRIA PROTEIN HOMOLOG"/>
    <property type="match status" value="1"/>
</dbReference>
<feature type="domain" description="Clu" evidence="2">
    <location>
        <begin position="52"/>
        <end position="328"/>
    </location>
</feature>
<keyword evidence="4" id="KW-1185">Reference proteome</keyword>
<feature type="region of interest" description="Disordered" evidence="1">
    <location>
        <begin position="1473"/>
        <end position="1492"/>
    </location>
</feature>
<feature type="compositionally biased region" description="Low complexity" evidence="1">
    <location>
        <begin position="402"/>
        <end position="417"/>
    </location>
</feature>
<feature type="compositionally biased region" description="Acidic residues" evidence="1">
    <location>
        <begin position="1449"/>
        <end position="1459"/>
    </location>
</feature>
<dbReference type="GO" id="GO:0003729">
    <property type="term" value="F:mRNA binding"/>
    <property type="evidence" value="ECO:0007669"/>
    <property type="project" value="TreeGrafter"/>
</dbReference>
<reference evidence="3 4" key="1">
    <citation type="submission" date="2019-07" db="EMBL/GenBank/DDBJ databases">
        <title>Genomes of Cafeteria roenbergensis.</title>
        <authorList>
            <person name="Fischer M.G."/>
            <person name="Hackl T."/>
            <person name="Roman M."/>
        </authorList>
    </citation>
    <scope>NUCLEOTIDE SEQUENCE [LARGE SCALE GENOMIC DNA]</scope>
    <source>
        <strain evidence="3 4">BVI</strain>
    </source>
</reference>
<feature type="compositionally biased region" description="Low complexity" evidence="1">
    <location>
        <begin position="1548"/>
        <end position="1558"/>
    </location>
</feature>